<gene>
    <name evidence="2" type="ORF">JCM21142_31237</name>
</gene>
<organism evidence="2 3">
    <name type="scientific">Saccharicrinis fermentans DSM 9555 = JCM 21142</name>
    <dbReference type="NCBI Taxonomy" id="869213"/>
    <lineage>
        <taxon>Bacteria</taxon>
        <taxon>Pseudomonadati</taxon>
        <taxon>Bacteroidota</taxon>
        <taxon>Bacteroidia</taxon>
        <taxon>Marinilabiliales</taxon>
        <taxon>Marinilabiliaceae</taxon>
        <taxon>Saccharicrinis</taxon>
    </lineage>
</organism>
<evidence type="ECO:0000313" key="2">
    <source>
        <dbReference type="EMBL" id="GAF02598.1"/>
    </source>
</evidence>
<dbReference type="eggNOG" id="ENOG502Z9KG">
    <property type="taxonomic scope" value="Bacteria"/>
</dbReference>
<dbReference type="STRING" id="869213.GCA_000517085_02977"/>
<evidence type="ECO:0000259" key="1">
    <source>
        <dbReference type="Pfam" id="PF14292"/>
    </source>
</evidence>
<dbReference type="InterPro" id="IPR025970">
    <property type="entry name" value="SusE"/>
</dbReference>
<evidence type="ECO:0000313" key="3">
    <source>
        <dbReference type="Proteomes" id="UP000019402"/>
    </source>
</evidence>
<protein>
    <recommendedName>
        <fullName evidence="1">SusE outer membrane protein domain-containing protein</fullName>
    </recommendedName>
</protein>
<dbReference type="RefSeq" id="WP_027472463.1">
    <property type="nucleotide sequence ID" value="NZ_BAMD01000011.1"/>
</dbReference>
<dbReference type="AlphaFoldDB" id="W7Y4Z0"/>
<accession>W7Y4Z0</accession>
<dbReference type="Pfam" id="PF14292">
    <property type="entry name" value="SusE"/>
    <property type="match status" value="1"/>
</dbReference>
<name>W7Y4Z0_9BACT</name>
<feature type="domain" description="SusE outer membrane protein" evidence="1">
    <location>
        <begin position="36"/>
        <end position="136"/>
    </location>
</feature>
<comment type="caution">
    <text evidence="2">The sequence shown here is derived from an EMBL/GenBank/DDBJ whole genome shotgun (WGS) entry which is preliminary data.</text>
</comment>
<keyword evidence="3" id="KW-1185">Reference proteome</keyword>
<dbReference type="Proteomes" id="UP000019402">
    <property type="component" value="Unassembled WGS sequence"/>
</dbReference>
<sequence length="570" mass="63087">MKVKNIHLIMALLIGLVTWSCEEESNLEPEGNWELSAPTLTQPNSDNKIILDENTPFSNVEFKWDAAKSSAGYGVYYDVLIDSLNAEDPNHPILSLPANNGGKSNDVTITVSELNQALYMAGYKPGEDIQVQWSVKASCLSKTVLNTAPLTVVRYDDDHLYLCGSATETGNNISNAIWMKRLKNAQGDKLNLYESYTQLKANEDFMVYNGRSENAIAYGLNDEGELVRGGQAIRVDSEGIYRISIDFDAMSISFFKIDRLALIGDALTGAWESDEALNYKGMGVWQADINFVKTGSYIIRANNDWQGLIKEVDASNHEVILEDFGTAYGYTFDNFQQEEAGYYTVTLTMTANKYTLDLEKAPEQRIYIITNNTDVYEMTMIGDGLFATTSYIALQTSDQILINTQDDGNGISYSILGAMEQGDADKVEGTISLEESNLFFSPAIDQAYGFVVDIKTGELKWHYYNLKLFHWDNDAEGGWDAKSETKLSYTHPYTFSSTADLQANFESKIFSPWEIQFGAGSSDNSTALTGTVTNDSGASNLSNITTSGSYNITLTVAPDFSTANYTFTAQ</sequence>
<dbReference type="EMBL" id="BAMD01000011">
    <property type="protein sequence ID" value="GAF02598.1"/>
    <property type="molecule type" value="Genomic_DNA"/>
</dbReference>
<proteinExistence type="predicted"/>
<dbReference type="Gene3D" id="2.60.40.3620">
    <property type="match status" value="3"/>
</dbReference>
<dbReference type="OrthoDB" id="975117at2"/>
<reference evidence="2 3" key="1">
    <citation type="journal article" date="2014" name="Genome Announc.">
        <title>Draft Genome Sequence of Cytophaga fermentans JCM 21142T, a Facultative Anaerobe Isolated from Marine Mud.</title>
        <authorList>
            <person name="Starns D."/>
            <person name="Oshima K."/>
            <person name="Suda W."/>
            <person name="Iino T."/>
            <person name="Yuki M."/>
            <person name="Inoue J."/>
            <person name="Kitamura K."/>
            <person name="Iida T."/>
            <person name="Darby A."/>
            <person name="Hattori M."/>
            <person name="Ohkuma M."/>
        </authorList>
    </citation>
    <scope>NUCLEOTIDE SEQUENCE [LARGE SCALE GENOMIC DNA]</scope>
    <source>
        <strain evidence="2 3">JCM 21142</strain>
    </source>
</reference>